<dbReference type="GO" id="GO:0006508">
    <property type="term" value="P:proteolysis"/>
    <property type="evidence" value="ECO:0007669"/>
    <property type="project" value="UniProtKB-KW"/>
</dbReference>
<evidence type="ECO:0000313" key="4">
    <source>
        <dbReference type="EMBL" id="SVD64923.1"/>
    </source>
</evidence>
<evidence type="ECO:0008006" key="5">
    <source>
        <dbReference type="Google" id="ProtNLM"/>
    </source>
</evidence>
<gene>
    <name evidence="4" type="ORF">METZ01_LOCUS417777</name>
</gene>
<comment type="similarity">
    <text evidence="3">Belongs to the peptidase U32 family.</text>
</comment>
<dbReference type="InterPro" id="IPR001539">
    <property type="entry name" value="Peptidase_U32"/>
</dbReference>
<keyword evidence="1" id="KW-0645">Protease</keyword>
<accession>A0A382X1S4</accession>
<evidence type="ECO:0000256" key="1">
    <source>
        <dbReference type="ARBA" id="ARBA00022670"/>
    </source>
</evidence>
<feature type="non-terminal residue" evidence="4">
    <location>
        <position position="1"/>
    </location>
</feature>
<reference evidence="4" key="1">
    <citation type="submission" date="2018-05" db="EMBL/GenBank/DDBJ databases">
        <authorList>
            <person name="Lanie J.A."/>
            <person name="Ng W.-L."/>
            <person name="Kazmierczak K.M."/>
            <person name="Andrzejewski T.M."/>
            <person name="Davidsen T.M."/>
            <person name="Wayne K.J."/>
            <person name="Tettelin H."/>
            <person name="Glass J.I."/>
            <person name="Rusch D."/>
            <person name="Podicherti R."/>
            <person name="Tsui H.-C.T."/>
            <person name="Winkler M.E."/>
        </authorList>
    </citation>
    <scope>NUCLEOTIDE SEQUENCE</scope>
</reference>
<dbReference type="GO" id="GO:0008233">
    <property type="term" value="F:peptidase activity"/>
    <property type="evidence" value="ECO:0007669"/>
    <property type="project" value="UniProtKB-KW"/>
</dbReference>
<dbReference type="Pfam" id="PF01136">
    <property type="entry name" value="Peptidase_U32"/>
    <property type="match status" value="1"/>
</dbReference>
<evidence type="ECO:0000256" key="3">
    <source>
        <dbReference type="ARBA" id="ARBA00038374"/>
    </source>
</evidence>
<name>A0A382X1S4_9ZZZZ</name>
<proteinExistence type="inferred from homology"/>
<dbReference type="InterPro" id="IPR051454">
    <property type="entry name" value="RNA/ubiquinone_mod_enzymes"/>
</dbReference>
<dbReference type="PANTHER" id="PTHR30217:SF6">
    <property type="entry name" value="TRNA HYDROXYLATION PROTEIN P"/>
    <property type="match status" value="1"/>
</dbReference>
<keyword evidence="2" id="KW-0378">Hydrolase</keyword>
<feature type="non-terminal residue" evidence="4">
    <location>
        <position position="127"/>
    </location>
</feature>
<sequence>VELLAPAGNLQKLKCAVLYGADAVYLSGPKFGLRSASDNFTDAELGESVEFAHTHGRKIYVTLNAFLHEADMKELPEYIGFLDEQGVDAVIVSDLGVMSVVHEHSSIPLHLSTQASCLNSSSATFWK</sequence>
<evidence type="ECO:0000256" key="2">
    <source>
        <dbReference type="ARBA" id="ARBA00022801"/>
    </source>
</evidence>
<dbReference type="AlphaFoldDB" id="A0A382X1S4"/>
<protein>
    <recommendedName>
        <fullName evidence="5">Peptidase U32</fullName>
    </recommendedName>
</protein>
<dbReference type="PANTHER" id="PTHR30217">
    <property type="entry name" value="PEPTIDASE U32 FAMILY"/>
    <property type="match status" value="1"/>
</dbReference>
<dbReference type="EMBL" id="UINC01164201">
    <property type="protein sequence ID" value="SVD64923.1"/>
    <property type="molecule type" value="Genomic_DNA"/>
</dbReference>
<organism evidence="4">
    <name type="scientific">marine metagenome</name>
    <dbReference type="NCBI Taxonomy" id="408172"/>
    <lineage>
        <taxon>unclassified sequences</taxon>
        <taxon>metagenomes</taxon>
        <taxon>ecological metagenomes</taxon>
    </lineage>
</organism>